<feature type="coiled-coil region" evidence="1">
    <location>
        <begin position="106"/>
        <end position="133"/>
    </location>
</feature>
<organism evidence="2">
    <name type="scientific">Lotharella oceanica</name>
    <dbReference type="NCBI Taxonomy" id="641309"/>
    <lineage>
        <taxon>Eukaryota</taxon>
        <taxon>Sar</taxon>
        <taxon>Rhizaria</taxon>
        <taxon>Cercozoa</taxon>
        <taxon>Chlorarachniophyceae</taxon>
        <taxon>Lotharella</taxon>
    </lineage>
</organism>
<keyword evidence="1" id="KW-0175">Coiled coil</keyword>
<name>A0A7S2X5V7_9EUKA</name>
<evidence type="ECO:0000313" key="2">
    <source>
        <dbReference type="EMBL" id="CAD9747220.1"/>
    </source>
</evidence>
<gene>
    <name evidence="2" type="ORF">LSP00402_LOCUS1671</name>
</gene>
<dbReference type="Gene3D" id="2.30.30.140">
    <property type="match status" value="1"/>
</dbReference>
<protein>
    <submittedName>
        <fullName evidence="2">Uncharacterized protein</fullName>
    </submittedName>
</protein>
<reference evidence="2" key="1">
    <citation type="submission" date="2021-01" db="EMBL/GenBank/DDBJ databases">
        <authorList>
            <person name="Corre E."/>
            <person name="Pelletier E."/>
            <person name="Niang G."/>
            <person name="Scheremetjew M."/>
            <person name="Finn R."/>
            <person name="Kale V."/>
            <person name="Holt S."/>
            <person name="Cochrane G."/>
            <person name="Meng A."/>
            <person name="Brown T."/>
            <person name="Cohen L."/>
        </authorList>
    </citation>
    <scope>NUCLEOTIDE SEQUENCE</scope>
    <source>
        <strain evidence="2">CCMP622</strain>
    </source>
</reference>
<dbReference type="AlphaFoldDB" id="A0A7S2X5V7"/>
<evidence type="ECO:0000256" key="1">
    <source>
        <dbReference type="SAM" id="Coils"/>
    </source>
</evidence>
<dbReference type="CDD" id="cd04508">
    <property type="entry name" value="Tudor_SF"/>
    <property type="match status" value="1"/>
</dbReference>
<accession>A0A7S2X5V7</accession>
<feature type="coiled-coil region" evidence="1">
    <location>
        <begin position="6"/>
        <end position="47"/>
    </location>
</feature>
<dbReference type="EMBL" id="HBHP01002633">
    <property type="protein sequence ID" value="CAD9747220.1"/>
    <property type="molecule type" value="Transcribed_RNA"/>
</dbReference>
<sequence>MTEEEQRKWEARAEKAEAGIKKLMERLQAAEKRFEESQKALRIMNQVKVDIPDNIESLLDFKVEKPKKCKGGEMKALYTLREKILEGLVRIQSSTKEVMKPILARKKKVIAERDSLREQNEKLKYRIMHMKRALGIEEKGLSEGTRVLASYHGSKKQYPAKVVRSNGNGTYRLRYDNGDEWYLCPVSSIVVLKSQPKTQLQTELSMLHQFHVIETAANNGKGASVAKVATIGLGFTREGKAADGSFTIAKEVEKLGSMCGNPGHFAVAREMKKLDMLCGGEFPKSKTGSEEIDFKFPPKDEILMDINMLHKFHSVELDANKAAIPGTNWAHECVGGACCERKPAVSPPRHQTKKKKKKYVFSRAACASSVEDSESAGLSRKEKAEPYVFTRSVY</sequence>
<proteinExistence type="predicted"/>